<keyword evidence="1" id="KW-0472">Membrane</keyword>
<accession>A0ABY3CC01</accession>
<dbReference type="EMBL" id="RYFG02000080">
    <property type="protein sequence ID" value="TRW96455.1"/>
    <property type="molecule type" value="Genomic_DNA"/>
</dbReference>
<protein>
    <submittedName>
        <fullName evidence="2">DUF2238 domain-containing protein</fullName>
    </submittedName>
</protein>
<dbReference type="InterPro" id="IPR058534">
    <property type="entry name" value="YjdF"/>
</dbReference>
<dbReference type="RefSeq" id="WP_127030217.1">
    <property type="nucleotide sequence ID" value="NZ_RYFG02000080.1"/>
</dbReference>
<name>A0ABY3CC01_9GAMM</name>
<feature type="transmembrane region" description="Helical" evidence="1">
    <location>
        <begin position="171"/>
        <end position="188"/>
    </location>
</feature>
<keyword evidence="3" id="KW-1185">Reference proteome</keyword>
<evidence type="ECO:0000313" key="3">
    <source>
        <dbReference type="Proteomes" id="UP000733744"/>
    </source>
</evidence>
<proteinExistence type="predicted"/>
<feature type="transmembrane region" description="Helical" evidence="1">
    <location>
        <begin position="26"/>
        <end position="43"/>
    </location>
</feature>
<dbReference type="Pfam" id="PF09997">
    <property type="entry name" value="DUF2238"/>
    <property type="match status" value="1"/>
</dbReference>
<comment type="caution">
    <text evidence="2">The sequence shown here is derived from an EMBL/GenBank/DDBJ whole genome shotgun (WGS) entry which is preliminary data.</text>
</comment>
<sequence length="205" mass="23183">MNKVWLGIFFSGLLWSAIQPKDYLTWMLETAPAVIAFIVLIATRQQFRLTGLAYNLILIHSLILMIGGHYTYAEVPLFDWLKNAFNLDRNNYDKVGHFAQGFVPAIIAREILIRNRVVEGIKWLQFFVICICLAISAFYELIEWYVALLSKEAAEAFLGTQGDVWDTQSDMAFALLGAVLALVLLNRIHDRQIGKLTTDSAQAPS</sequence>
<evidence type="ECO:0000313" key="2">
    <source>
        <dbReference type="EMBL" id="TRW96455.1"/>
    </source>
</evidence>
<dbReference type="InterPro" id="IPR014509">
    <property type="entry name" value="YjdF-like"/>
</dbReference>
<feature type="transmembrane region" description="Helical" evidence="1">
    <location>
        <begin position="95"/>
        <end position="112"/>
    </location>
</feature>
<evidence type="ECO:0000256" key="1">
    <source>
        <dbReference type="SAM" id="Phobius"/>
    </source>
</evidence>
<keyword evidence="1" id="KW-1133">Transmembrane helix</keyword>
<feature type="transmembrane region" description="Helical" evidence="1">
    <location>
        <begin position="52"/>
        <end position="72"/>
    </location>
</feature>
<organism evidence="2 3">
    <name type="scientific">Candidatus Methylobacter oryzae</name>
    <dbReference type="NCBI Taxonomy" id="2497749"/>
    <lineage>
        <taxon>Bacteria</taxon>
        <taxon>Pseudomonadati</taxon>
        <taxon>Pseudomonadota</taxon>
        <taxon>Gammaproteobacteria</taxon>
        <taxon>Methylococcales</taxon>
        <taxon>Methylococcaceae</taxon>
        <taxon>Methylobacter</taxon>
    </lineage>
</organism>
<keyword evidence="1" id="KW-0812">Transmembrane</keyword>
<reference evidence="2 3" key="1">
    <citation type="journal article" date="2019" name="Antonie Van Leeuwenhoek">
        <title>Description of 'Ca. Methylobacter oryzae' KRF1, a novel species from the environmentally important Methylobacter clade 2.</title>
        <authorList>
            <person name="Khatri K."/>
            <person name="Mohite J.A."/>
            <person name="Pandit P.S."/>
            <person name="Bahulikar R."/>
            <person name="Rahalkar M.C."/>
        </authorList>
    </citation>
    <scope>NUCLEOTIDE SEQUENCE [LARGE SCALE GENOMIC DNA]</scope>
    <source>
        <strain evidence="2 3">KRF1</strain>
    </source>
</reference>
<dbReference type="Proteomes" id="UP000733744">
    <property type="component" value="Unassembled WGS sequence"/>
</dbReference>
<feature type="transmembrane region" description="Helical" evidence="1">
    <location>
        <begin position="124"/>
        <end position="142"/>
    </location>
</feature>
<dbReference type="PIRSF" id="PIRSF020606">
    <property type="entry name" value="UCP020606"/>
    <property type="match status" value="1"/>
</dbReference>
<gene>
    <name evidence="2" type="ORF">EKO24_008410</name>
</gene>